<accession>A0A1H8P8L5</accession>
<dbReference type="AlphaFoldDB" id="A0A1H8P8L5"/>
<dbReference type="EMBL" id="FOCL01000007">
    <property type="protein sequence ID" value="SEO38117.1"/>
    <property type="molecule type" value="Genomic_DNA"/>
</dbReference>
<protein>
    <recommendedName>
        <fullName evidence="2">DUF4296 domain-containing protein</fullName>
    </recommendedName>
</protein>
<evidence type="ECO:0000313" key="4">
    <source>
        <dbReference type="Proteomes" id="UP000198942"/>
    </source>
</evidence>
<dbReference type="RefSeq" id="WP_091214772.1">
    <property type="nucleotide sequence ID" value="NZ_FOCL01000007.1"/>
</dbReference>
<dbReference type="OrthoDB" id="678784at2"/>
<keyword evidence="4" id="KW-1185">Reference proteome</keyword>
<feature type="region of interest" description="Disordered" evidence="1">
    <location>
        <begin position="138"/>
        <end position="179"/>
    </location>
</feature>
<evidence type="ECO:0000313" key="3">
    <source>
        <dbReference type="EMBL" id="SEO38117.1"/>
    </source>
</evidence>
<dbReference type="STRING" id="551995.SAMN05192574_107274"/>
<sequence length="193" mass="21693">MHKYITLFFSAALFLCACNGKNVPGDVLKPDAMAEILTEIHIIDGSLYNTMQAPDSLYKYGAGKYIAMFQRLHTDTGHFNKSMRYYATQPDKLLAIYDKVDIKIKSKTDSLAKVQTELSKAARKTDSLKNLNIKVKTDSAKKVTPHENPAARRADSLENLKNNQKPDPAKRIDLIKRKAKHKADSIKKLKAVT</sequence>
<feature type="domain" description="DUF4296" evidence="2">
    <location>
        <begin position="24"/>
        <end position="108"/>
    </location>
</feature>
<dbReference type="PROSITE" id="PS51257">
    <property type="entry name" value="PROKAR_LIPOPROTEIN"/>
    <property type="match status" value="1"/>
</dbReference>
<dbReference type="Proteomes" id="UP000198942">
    <property type="component" value="Unassembled WGS sequence"/>
</dbReference>
<dbReference type="Pfam" id="PF14129">
    <property type="entry name" value="DUF4296"/>
    <property type="match status" value="1"/>
</dbReference>
<evidence type="ECO:0000256" key="1">
    <source>
        <dbReference type="SAM" id="MobiDB-lite"/>
    </source>
</evidence>
<feature type="compositionally biased region" description="Basic and acidic residues" evidence="1">
    <location>
        <begin position="138"/>
        <end position="158"/>
    </location>
</feature>
<gene>
    <name evidence="3" type="ORF">SAMN05192574_107274</name>
</gene>
<reference evidence="4" key="1">
    <citation type="submission" date="2016-10" db="EMBL/GenBank/DDBJ databases">
        <authorList>
            <person name="Varghese N."/>
            <person name="Submissions S."/>
        </authorList>
    </citation>
    <scope>NUCLEOTIDE SEQUENCE [LARGE SCALE GENOMIC DNA]</scope>
    <source>
        <strain evidence="4">Gh-48</strain>
    </source>
</reference>
<evidence type="ECO:0000259" key="2">
    <source>
        <dbReference type="Pfam" id="PF14129"/>
    </source>
</evidence>
<proteinExistence type="predicted"/>
<dbReference type="InterPro" id="IPR025381">
    <property type="entry name" value="DUF4296"/>
</dbReference>
<name>A0A1H8P8L5_9SPHI</name>
<feature type="compositionally biased region" description="Basic and acidic residues" evidence="1">
    <location>
        <begin position="167"/>
        <end position="179"/>
    </location>
</feature>
<organism evidence="3 4">
    <name type="scientific">Mucilaginibacter gossypiicola</name>
    <dbReference type="NCBI Taxonomy" id="551995"/>
    <lineage>
        <taxon>Bacteria</taxon>
        <taxon>Pseudomonadati</taxon>
        <taxon>Bacteroidota</taxon>
        <taxon>Sphingobacteriia</taxon>
        <taxon>Sphingobacteriales</taxon>
        <taxon>Sphingobacteriaceae</taxon>
        <taxon>Mucilaginibacter</taxon>
    </lineage>
</organism>